<organism evidence="3 4">
    <name type="scientific">Emiliania huxleyi (strain CCMP1516)</name>
    <dbReference type="NCBI Taxonomy" id="280463"/>
    <lineage>
        <taxon>Eukaryota</taxon>
        <taxon>Haptista</taxon>
        <taxon>Haptophyta</taxon>
        <taxon>Prymnesiophyceae</taxon>
        <taxon>Isochrysidales</taxon>
        <taxon>Noelaerhabdaceae</taxon>
        <taxon>Emiliania</taxon>
    </lineage>
</organism>
<evidence type="ECO:0000313" key="4">
    <source>
        <dbReference type="Proteomes" id="UP000013827"/>
    </source>
</evidence>
<dbReference type="AlphaFoldDB" id="A0A0D3I9Q5"/>
<evidence type="ECO:0000256" key="1">
    <source>
        <dbReference type="SAM" id="MobiDB-lite"/>
    </source>
</evidence>
<dbReference type="InterPro" id="IPR026906">
    <property type="entry name" value="LRR_5"/>
</dbReference>
<dbReference type="Pfam" id="PF13306">
    <property type="entry name" value="LRR_5"/>
    <property type="match status" value="1"/>
</dbReference>
<dbReference type="EnsemblProtists" id="EOD07990">
    <property type="protein sequence ID" value="EOD07990"/>
    <property type="gene ID" value="EMIHUDRAFT_218022"/>
</dbReference>
<reference evidence="4" key="1">
    <citation type="journal article" date="2013" name="Nature">
        <title>Pan genome of the phytoplankton Emiliania underpins its global distribution.</title>
        <authorList>
            <person name="Read B.A."/>
            <person name="Kegel J."/>
            <person name="Klute M.J."/>
            <person name="Kuo A."/>
            <person name="Lefebvre S.C."/>
            <person name="Maumus F."/>
            <person name="Mayer C."/>
            <person name="Miller J."/>
            <person name="Monier A."/>
            <person name="Salamov A."/>
            <person name="Young J."/>
            <person name="Aguilar M."/>
            <person name="Claverie J.M."/>
            <person name="Frickenhaus S."/>
            <person name="Gonzalez K."/>
            <person name="Herman E.K."/>
            <person name="Lin Y.C."/>
            <person name="Napier J."/>
            <person name="Ogata H."/>
            <person name="Sarno A.F."/>
            <person name="Shmutz J."/>
            <person name="Schroeder D."/>
            <person name="de Vargas C."/>
            <person name="Verret F."/>
            <person name="von Dassow P."/>
            <person name="Valentin K."/>
            <person name="Van de Peer Y."/>
            <person name="Wheeler G."/>
            <person name="Dacks J.B."/>
            <person name="Delwiche C.F."/>
            <person name="Dyhrman S.T."/>
            <person name="Glockner G."/>
            <person name="John U."/>
            <person name="Richards T."/>
            <person name="Worden A.Z."/>
            <person name="Zhang X."/>
            <person name="Grigoriev I.V."/>
            <person name="Allen A.E."/>
            <person name="Bidle K."/>
            <person name="Borodovsky M."/>
            <person name="Bowler C."/>
            <person name="Brownlee C."/>
            <person name="Cock J.M."/>
            <person name="Elias M."/>
            <person name="Gladyshev V.N."/>
            <person name="Groth M."/>
            <person name="Guda C."/>
            <person name="Hadaegh A."/>
            <person name="Iglesias-Rodriguez M.D."/>
            <person name="Jenkins J."/>
            <person name="Jones B.M."/>
            <person name="Lawson T."/>
            <person name="Leese F."/>
            <person name="Lindquist E."/>
            <person name="Lobanov A."/>
            <person name="Lomsadze A."/>
            <person name="Malik S.B."/>
            <person name="Marsh M.E."/>
            <person name="Mackinder L."/>
            <person name="Mock T."/>
            <person name="Mueller-Roeber B."/>
            <person name="Pagarete A."/>
            <person name="Parker M."/>
            <person name="Probert I."/>
            <person name="Quesneville H."/>
            <person name="Raines C."/>
            <person name="Rensing S.A."/>
            <person name="Riano-Pachon D.M."/>
            <person name="Richier S."/>
            <person name="Rokitta S."/>
            <person name="Shiraiwa Y."/>
            <person name="Soanes D.M."/>
            <person name="van der Giezen M."/>
            <person name="Wahlund T.M."/>
            <person name="Williams B."/>
            <person name="Wilson W."/>
            <person name="Wolfe G."/>
            <person name="Wurch L.L."/>
        </authorList>
    </citation>
    <scope>NUCLEOTIDE SEQUENCE</scope>
</reference>
<dbReference type="KEGG" id="ehx:EMIHUDRAFT_218022"/>
<dbReference type="SUPFAM" id="SSF57850">
    <property type="entry name" value="RING/U-box"/>
    <property type="match status" value="1"/>
</dbReference>
<dbReference type="GO" id="GO:0016567">
    <property type="term" value="P:protein ubiquitination"/>
    <property type="evidence" value="ECO:0007669"/>
    <property type="project" value="InterPro"/>
</dbReference>
<dbReference type="InterPro" id="IPR003613">
    <property type="entry name" value="Ubox_domain"/>
</dbReference>
<dbReference type="InterPro" id="IPR013083">
    <property type="entry name" value="Znf_RING/FYVE/PHD"/>
</dbReference>
<proteinExistence type="predicted"/>
<dbReference type="RefSeq" id="XP_005760419.1">
    <property type="nucleotide sequence ID" value="XM_005760362.1"/>
</dbReference>
<dbReference type="InterPro" id="IPR032675">
    <property type="entry name" value="LRR_dom_sf"/>
</dbReference>
<dbReference type="GO" id="GO:0004842">
    <property type="term" value="F:ubiquitin-protein transferase activity"/>
    <property type="evidence" value="ECO:0007669"/>
    <property type="project" value="InterPro"/>
</dbReference>
<dbReference type="InterPro" id="IPR052085">
    <property type="entry name" value="WD-SAM-U-box"/>
</dbReference>
<dbReference type="Gene3D" id="3.80.10.10">
    <property type="entry name" value="Ribonuclease Inhibitor"/>
    <property type="match status" value="1"/>
</dbReference>
<name>A0A0D3I9Q5_EMIH1</name>
<dbReference type="Proteomes" id="UP000013827">
    <property type="component" value="Unassembled WGS sequence"/>
</dbReference>
<evidence type="ECO:0000313" key="3">
    <source>
        <dbReference type="EnsemblProtists" id="EOD07990"/>
    </source>
</evidence>
<dbReference type="PANTHER" id="PTHR46573">
    <property type="entry name" value="WD REPEAT, SAM AND U-BOX DOMAIN-CONTAINING PROTEIN 1"/>
    <property type="match status" value="1"/>
</dbReference>
<accession>A0A0D3I9Q5</accession>
<protein>
    <recommendedName>
        <fullName evidence="2">U-box domain-containing protein</fullName>
    </recommendedName>
</protein>
<evidence type="ECO:0000259" key="2">
    <source>
        <dbReference type="PROSITE" id="PS51698"/>
    </source>
</evidence>
<feature type="region of interest" description="Disordered" evidence="1">
    <location>
        <begin position="1"/>
        <end position="31"/>
    </location>
</feature>
<keyword evidence="4" id="KW-1185">Reference proteome</keyword>
<dbReference type="PROSITE" id="PS51698">
    <property type="entry name" value="U_BOX"/>
    <property type="match status" value="1"/>
</dbReference>
<dbReference type="HOGENOM" id="CLU_1921057_0_0_1"/>
<feature type="compositionally biased region" description="Basic and acidic residues" evidence="1">
    <location>
        <begin position="9"/>
        <end position="18"/>
    </location>
</feature>
<feature type="domain" description="U-box" evidence="2">
    <location>
        <begin position="89"/>
        <end position="132"/>
    </location>
</feature>
<dbReference type="Gene3D" id="3.30.40.10">
    <property type="entry name" value="Zinc/RING finger domain, C3HC4 (zinc finger)"/>
    <property type="match status" value="1"/>
</dbReference>
<dbReference type="PANTHER" id="PTHR46573:SF1">
    <property type="entry name" value="WD REPEAT, SAM AND U-BOX DOMAIN-CONTAINING PROTEIN 1"/>
    <property type="match status" value="1"/>
</dbReference>
<sequence length="132" mass="14032">MTLGKRARERIGENRSPGRTEGGAPGPRTKQVSVFGRGVQSLTCIGSSAFSCCDSLTSVTLPAGLLSIEDGAFHRCSSLTNVTVPTTAEIGDKAFEPTTTVVMSDPVMAADGHSYERKQIERWLATKSTSPR</sequence>
<dbReference type="PaxDb" id="2903-EOD07990"/>
<dbReference type="GeneID" id="17254111"/>
<reference evidence="3" key="2">
    <citation type="submission" date="2024-10" db="UniProtKB">
        <authorList>
            <consortium name="EnsemblProtists"/>
        </authorList>
    </citation>
    <scope>IDENTIFICATION</scope>
</reference>